<dbReference type="InterPro" id="IPR001466">
    <property type="entry name" value="Beta-lactam-related"/>
</dbReference>
<feature type="domain" description="Beta-lactamase-related" evidence="3">
    <location>
        <begin position="55"/>
        <end position="374"/>
    </location>
</feature>
<feature type="signal peptide" evidence="2">
    <location>
        <begin position="1"/>
        <end position="28"/>
    </location>
</feature>
<accession>A0AB37HV22</accession>
<keyword evidence="2" id="KW-0732">Signal</keyword>
<dbReference type="SUPFAM" id="SSF56601">
    <property type="entry name" value="beta-lactamase/transpeptidase-like"/>
    <property type="match status" value="1"/>
</dbReference>
<dbReference type="PROSITE" id="PS51257">
    <property type="entry name" value="PROKAR_LIPOPROTEIN"/>
    <property type="match status" value="1"/>
</dbReference>
<dbReference type="InterPro" id="IPR050491">
    <property type="entry name" value="AmpC-like"/>
</dbReference>
<feature type="transmembrane region" description="Helical" evidence="1">
    <location>
        <begin position="585"/>
        <end position="602"/>
    </location>
</feature>
<evidence type="ECO:0000313" key="5">
    <source>
        <dbReference type="Proteomes" id="UP000677180"/>
    </source>
</evidence>
<dbReference type="AlphaFoldDB" id="A0AB37HV22"/>
<organism evidence="4 5">
    <name type="scientific">Arachnia propionica</name>
    <dbReference type="NCBI Taxonomy" id="1750"/>
    <lineage>
        <taxon>Bacteria</taxon>
        <taxon>Bacillati</taxon>
        <taxon>Actinomycetota</taxon>
        <taxon>Actinomycetes</taxon>
        <taxon>Propionibacteriales</taxon>
        <taxon>Propionibacteriaceae</taxon>
        <taxon>Arachnia</taxon>
    </lineage>
</organism>
<feature type="transmembrane region" description="Helical" evidence="1">
    <location>
        <begin position="501"/>
        <end position="525"/>
    </location>
</feature>
<dbReference type="Pfam" id="PF00144">
    <property type="entry name" value="Beta-lactamase"/>
    <property type="match status" value="1"/>
</dbReference>
<evidence type="ECO:0000313" key="4">
    <source>
        <dbReference type="EMBL" id="QUC10700.1"/>
    </source>
</evidence>
<keyword evidence="1" id="KW-0812">Transmembrane</keyword>
<evidence type="ECO:0000256" key="2">
    <source>
        <dbReference type="SAM" id="SignalP"/>
    </source>
</evidence>
<keyword evidence="1" id="KW-1133">Transmembrane helix</keyword>
<gene>
    <name evidence="4" type="ORF">J5A53_13155</name>
</gene>
<sequence length="643" mass="69132">MRVLRRVAAGFLIAATVLVGACSSGRTAAPGPRVTAPEGKHDLTKADLDAWLDGKIPAALNDGKIPGAIVTVVHDGQVVTNRGYGYADTGADGGELKPVDPERTLFRPGSISKIPTSIAVMQLVEQGKLDLDADISTYVDVKIDRRFPGNITLRHLLTHTAGFEERYGGVLFAPERGEDLAGIVTTDPPVQVFAPGTTPAYSNYGMALAGHIVQQVSGERFEEYIQRHIFEPLGMDSSTFEQPLPAGLEDRLARGYKTTDGPSSAFTAAAAPEGGMTTSGSDMATFMIAQLERSPKLLQESTWEQMWSPGLGAESLGNLSKASFMGLGYYDESRQGHRIVGHGGDLPSYHSMFHIYPDEGTGVFISLNGDGEGDGTVTSIIRSDLMAGFADRYYPGDENQPRVSRDEAKHHAQQVAGTYITTRTSFTTWMMPWLMMGSTAVTALDNGHLMVGKDEYVMVEPWVWQKTDGSTRIAAQVEDGKVVRIGATVRSFIPQTPAQQALLPVLVGSSLVLLLVIVAWPIGALRRRWAIRDGRQAADPLPRAGRMARIGAVLAIGAVAGWLALVLTLNVTALPTPGVVRPVQALQWLGVAAIIPAILDLFGAVKRRAGWRRIVMASLLLIGLAGMAWWAWTGNALSWDISI</sequence>
<dbReference type="EMBL" id="CP072385">
    <property type="protein sequence ID" value="QUC10700.1"/>
    <property type="molecule type" value="Genomic_DNA"/>
</dbReference>
<dbReference type="Proteomes" id="UP000677180">
    <property type="component" value="Chromosome"/>
</dbReference>
<dbReference type="RefSeq" id="WP_041696138.1">
    <property type="nucleotide sequence ID" value="NZ_CP040007.1"/>
</dbReference>
<reference evidence="4" key="1">
    <citation type="submission" date="2021-03" db="EMBL/GenBank/DDBJ databases">
        <title>Human Oral Microbial Genomes.</title>
        <authorList>
            <person name="Johnston C.D."/>
            <person name="Chen T."/>
            <person name="Dewhirst F.E."/>
        </authorList>
    </citation>
    <scope>NUCLEOTIDE SEQUENCE</scope>
    <source>
        <strain evidence="4">F0714</strain>
    </source>
</reference>
<dbReference type="PANTHER" id="PTHR46825:SF9">
    <property type="entry name" value="BETA-LACTAMASE-RELATED DOMAIN-CONTAINING PROTEIN"/>
    <property type="match status" value="1"/>
</dbReference>
<feature type="transmembrane region" description="Helical" evidence="1">
    <location>
        <begin position="550"/>
        <end position="573"/>
    </location>
</feature>
<dbReference type="InterPro" id="IPR012338">
    <property type="entry name" value="Beta-lactam/transpept-like"/>
</dbReference>
<evidence type="ECO:0000256" key="1">
    <source>
        <dbReference type="SAM" id="Phobius"/>
    </source>
</evidence>
<feature type="transmembrane region" description="Helical" evidence="1">
    <location>
        <begin position="614"/>
        <end position="632"/>
    </location>
</feature>
<name>A0AB37HV22_9ACTN</name>
<protein>
    <submittedName>
        <fullName evidence="4">Beta-lactamase family protein</fullName>
    </submittedName>
</protein>
<dbReference type="PANTHER" id="PTHR46825">
    <property type="entry name" value="D-ALANYL-D-ALANINE-CARBOXYPEPTIDASE/ENDOPEPTIDASE AMPH"/>
    <property type="match status" value="1"/>
</dbReference>
<dbReference type="Gene3D" id="3.40.710.10">
    <property type="entry name" value="DD-peptidase/beta-lactamase superfamily"/>
    <property type="match status" value="1"/>
</dbReference>
<keyword evidence="1" id="KW-0472">Membrane</keyword>
<proteinExistence type="predicted"/>
<evidence type="ECO:0000259" key="3">
    <source>
        <dbReference type="Pfam" id="PF00144"/>
    </source>
</evidence>
<feature type="chain" id="PRO_5044189667" evidence="2">
    <location>
        <begin position="29"/>
        <end position="643"/>
    </location>
</feature>